<evidence type="ECO:0000256" key="2">
    <source>
        <dbReference type="SAM" id="MobiDB-lite"/>
    </source>
</evidence>
<comment type="caution">
    <text evidence="3">The sequence shown here is derived from an EMBL/GenBank/DDBJ whole genome shotgun (WGS) entry which is preliminary data.</text>
</comment>
<dbReference type="PANTHER" id="PTHR31027">
    <property type="entry name" value="NUCLEAR SEGREGATION PROTEIN BFR1"/>
    <property type="match status" value="1"/>
</dbReference>
<feature type="compositionally biased region" description="Low complexity" evidence="2">
    <location>
        <begin position="1"/>
        <end position="26"/>
    </location>
</feature>
<accession>A0ABQ8F9D0</accession>
<keyword evidence="1" id="KW-0175">Coiled coil</keyword>
<reference evidence="3 4" key="1">
    <citation type="submission" date="2021-02" db="EMBL/GenBank/DDBJ databases">
        <title>Variation within the Batrachochytrium salamandrivorans European outbreak.</title>
        <authorList>
            <person name="Kelly M."/>
            <person name="Pasmans F."/>
            <person name="Shea T.P."/>
            <person name="Munoz J.F."/>
            <person name="Carranza S."/>
            <person name="Cuomo C.A."/>
            <person name="Martel A."/>
        </authorList>
    </citation>
    <scope>NUCLEOTIDE SEQUENCE [LARGE SCALE GENOMIC DNA]</scope>
    <source>
        <strain evidence="3 4">AMFP18/2</strain>
    </source>
</reference>
<keyword evidence="4" id="KW-1185">Reference proteome</keyword>
<dbReference type="PANTHER" id="PTHR31027:SF2">
    <property type="entry name" value="LEBERCILIN DOMAIN-CONTAINING PROTEIN"/>
    <property type="match status" value="1"/>
</dbReference>
<dbReference type="EMBL" id="JAFCIX010000336">
    <property type="protein sequence ID" value="KAH6594251.1"/>
    <property type="molecule type" value="Genomic_DNA"/>
</dbReference>
<organism evidence="3 4">
    <name type="scientific">Batrachochytrium salamandrivorans</name>
    <dbReference type="NCBI Taxonomy" id="1357716"/>
    <lineage>
        <taxon>Eukaryota</taxon>
        <taxon>Fungi</taxon>
        <taxon>Fungi incertae sedis</taxon>
        <taxon>Chytridiomycota</taxon>
        <taxon>Chytridiomycota incertae sedis</taxon>
        <taxon>Chytridiomycetes</taxon>
        <taxon>Rhizophydiales</taxon>
        <taxon>Rhizophydiales incertae sedis</taxon>
        <taxon>Batrachochytrium</taxon>
    </lineage>
</organism>
<feature type="coiled-coil region" evidence="1">
    <location>
        <begin position="455"/>
        <end position="482"/>
    </location>
</feature>
<evidence type="ECO:0000256" key="1">
    <source>
        <dbReference type="SAM" id="Coils"/>
    </source>
</evidence>
<proteinExistence type="predicted"/>
<feature type="region of interest" description="Disordered" evidence="2">
    <location>
        <begin position="379"/>
        <end position="408"/>
    </location>
</feature>
<evidence type="ECO:0008006" key="5">
    <source>
        <dbReference type="Google" id="ProtNLM"/>
    </source>
</evidence>
<dbReference type="InterPro" id="IPR039604">
    <property type="entry name" value="Bfr1"/>
</dbReference>
<feature type="region of interest" description="Disordered" evidence="2">
    <location>
        <begin position="1"/>
        <end position="42"/>
    </location>
</feature>
<gene>
    <name evidence="3" type="ORF">BASA50_006723</name>
</gene>
<dbReference type="Proteomes" id="UP001648503">
    <property type="component" value="Unassembled WGS sequence"/>
</dbReference>
<evidence type="ECO:0000313" key="3">
    <source>
        <dbReference type="EMBL" id="KAH6594251.1"/>
    </source>
</evidence>
<sequence length="483" mass="53255">MATASTSTTAPADVPATKASATASAATDKRRPARPNQEKHDAEVLEVRNEIAELQQKMKEIQDQIPDKGTNDSVSTLKSELREKLNSQLQDIKDFAAKRSKILDQLAALQSALKKKFEAEKAEKGKIRFKTVEEVDARINELEMEIQTGQAKLFDEKRMVSEISNLKKVRKVLEGHSQQQSTTDSDKAAIDTLRTELKSLDSGRAALREAADATRAKLTKVTDTLNESRGSISELLEKKKANKILVDAAFEKIRELRAKFKTSKDEFYAWDQEERLKRHEGFKQRQTEEREARIVAMAERELEDADIPAFAEEINLCNALIQFLGSQAGSFDAKTLTATTPLSSRPATASIRTVDKSLPSGVTVMQRKSECDDDFMVLGKKGKKNGKNNKSVAAASTTSATTPNDSTKARPVKMDILTVNQLIALHIAIPVSTDDIPAAVALLTEKKEAFLSEQAAQTAANKQAAQARITQLRETAKTEDTEL</sequence>
<evidence type="ECO:0000313" key="4">
    <source>
        <dbReference type="Proteomes" id="UP001648503"/>
    </source>
</evidence>
<feature type="compositionally biased region" description="Low complexity" evidence="2">
    <location>
        <begin position="388"/>
        <end position="402"/>
    </location>
</feature>
<protein>
    <recommendedName>
        <fullName evidence="5">Nuclear segregation protein Bfr1</fullName>
    </recommendedName>
</protein>
<name>A0ABQ8F9D0_9FUNG</name>